<protein>
    <recommendedName>
        <fullName evidence="3">DUF3352 domain-containing protein</fullName>
    </recommendedName>
</protein>
<evidence type="ECO:0008006" key="3">
    <source>
        <dbReference type="Google" id="ProtNLM"/>
    </source>
</evidence>
<gene>
    <name evidence="1" type="ORF">H6F99_11745</name>
</gene>
<dbReference type="EMBL" id="JACJQT010000026">
    <property type="protein sequence ID" value="MBD2278941.1"/>
    <property type="molecule type" value="Genomic_DNA"/>
</dbReference>
<organism evidence="1 2">
    <name type="scientific">Aphanizomenon flos-aquae FACHB-1040</name>
    <dbReference type="NCBI Taxonomy" id="2692887"/>
    <lineage>
        <taxon>Bacteria</taxon>
        <taxon>Bacillati</taxon>
        <taxon>Cyanobacteriota</taxon>
        <taxon>Cyanophyceae</taxon>
        <taxon>Nostocales</taxon>
        <taxon>Aphanizomenonaceae</taxon>
        <taxon>Aphanizomenon</taxon>
    </lineage>
</organism>
<evidence type="ECO:0000313" key="2">
    <source>
        <dbReference type="Proteomes" id="UP000606721"/>
    </source>
</evidence>
<dbReference type="RefSeq" id="WP_190383111.1">
    <property type="nucleotide sequence ID" value="NZ_JACJQT010000026.1"/>
</dbReference>
<proteinExistence type="predicted"/>
<keyword evidence="2" id="KW-1185">Reference proteome</keyword>
<sequence>MHVLDLNVFSSQQISYFSSNTQATKGLKLSNQLSKVVVTVFVSILLLLGMQSAAFAVLAASEQADQVENSFRKSYPFHIQIIGLTSPLRDQSRVLIISEPPPHIKPEYFQNLVDSLGGKAFVKTHRIGYDGWTRDAVLALPPLSKDKLSVLLTKLHRELYGTAYKANTVQLPIKPPPVSNRSLDLSVSVGDLNNWLNKKDLKFTPTIGGTSRSLPQILSSRQSGVFISNQRGLVIWSIPRNQDLADYRAEARQFFLDSDLIVGAVATNNQLAIVARERVEPLLRLPPLRVETALMLAAEKSNELGQSYERNNLFAGQLSNGTDWAPIYLSNHLINTELGSLLNITDQLLKSWSLDGSVKYVNFDYPKPLKWASFPRPLTKITGSVLFNWNTEGVGYTTSVKPYTFFALNRTGSLAVTYGFKSKSVQTYEKIAYDYFTGLNNPDFARVVQYTALYQIFRNFDITTTEPTTQGTLLPGNEVLTLETFLLLTKLQAIPPNKLAEASQKIPKNLEIAVQQGELDTQTANAIKNNLLAFNQKIEKLIKALEQGKTRWSKDAILSLAVVTASPRTYITTIQDPSTLRRK</sequence>
<evidence type="ECO:0000313" key="1">
    <source>
        <dbReference type="EMBL" id="MBD2278941.1"/>
    </source>
</evidence>
<dbReference type="Proteomes" id="UP000606721">
    <property type="component" value="Unassembled WGS sequence"/>
</dbReference>
<accession>A0ABR8BWD9</accession>
<name>A0ABR8BWD9_APHFL</name>
<comment type="caution">
    <text evidence="1">The sequence shown here is derived from an EMBL/GenBank/DDBJ whole genome shotgun (WGS) entry which is preliminary data.</text>
</comment>
<reference evidence="1 2" key="1">
    <citation type="journal article" date="2020" name="ISME J.">
        <title>Comparative genomics reveals insights into cyanobacterial evolution and habitat adaptation.</title>
        <authorList>
            <person name="Chen M.Y."/>
            <person name="Teng W.K."/>
            <person name="Zhao L."/>
            <person name="Hu C.X."/>
            <person name="Zhou Y.K."/>
            <person name="Han B.P."/>
            <person name="Song L.R."/>
            <person name="Shu W.S."/>
        </authorList>
    </citation>
    <scope>NUCLEOTIDE SEQUENCE [LARGE SCALE GENOMIC DNA]</scope>
    <source>
        <strain evidence="1 2">FACHB-1040</strain>
    </source>
</reference>